<dbReference type="OrthoDB" id="1954381at2"/>
<protein>
    <recommendedName>
        <fullName evidence="3">DNRLRE domain-containing protein</fullName>
    </recommendedName>
</protein>
<dbReference type="AlphaFoldDB" id="A0A6I0F5Z1"/>
<reference evidence="1 2" key="1">
    <citation type="submission" date="2019-10" db="EMBL/GenBank/DDBJ databases">
        <title>Alkaliphilus serpentinus sp. nov. and Alkaliphilus pronyensis sp. nov., two novel anaerobic alkaliphilic species isolated from the serpentinized-hosted hydrothermal field of the Prony Bay (New Caledonia).</title>
        <authorList>
            <person name="Postec A."/>
        </authorList>
    </citation>
    <scope>NUCLEOTIDE SEQUENCE [LARGE SCALE GENOMIC DNA]</scope>
    <source>
        <strain evidence="1 2">LacV</strain>
    </source>
</reference>
<dbReference type="RefSeq" id="WP_151860146.1">
    <property type="nucleotide sequence ID" value="NZ_WBZC01000010.1"/>
</dbReference>
<evidence type="ECO:0008006" key="3">
    <source>
        <dbReference type="Google" id="ProtNLM"/>
    </source>
</evidence>
<proteinExistence type="predicted"/>
<comment type="caution">
    <text evidence="1">The sequence shown here is derived from an EMBL/GenBank/DDBJ whole genome shotgun (WGS) entry which is preliminary data.</text>
</comment>
<keyword evidence="2" id="KW-1185">Reference proteome</keyword>
<sequence length="138" mass="16277">MTSLEKKMFFIPKNLAVRKDRLYISFNLSVIPKDMKVLSIQLHIPFHNKKKPKKTYIKELTSDWSPKKIRDGINPNKSKVLIGLQQQLKENELIIDTTLFKDKWRLSNKNNYGIYVRITNDNLSYLINNPPYLVIDTI</sequence>
<organism evidence="1 2">
    <name type="scientific">Alkaliphilus pronyensis</name>
    <dbReference type="NCBI Taxonomy" id="1482732"/>
    <lineage>
        <taxon>Bacteria</taxon>
        <taxon>Bacillati</taxon>
        <taxon>Bacillota</taxon>
        <taxon>Clostridia</taxon>
        <taxon>Peptostreptococcales</taxon>
        <taxon>Natronincolaceae</taxon>
        <taxon>Alkaliphilus</taxon>
    </lineage>
</organism>
<dbReference type="Proteomes" id="UP000432715">
    <property type="component" value="Unassembled WGS sequence"/>
</dbReference>
<dbReference type="EMBL" id="WBZC01000010">
    <property type="protein sequence ID" value="KAB3537315.1"/>
    <property type="molecule type" value="Genomic_DNA"/>
</dbReference>
<evidence type="ECO:0000313" key="1">
    <source>
        <dbReference type="EMBL" id="KAB3537315.1"/>
    </source>
</evidence>
<gene>
    <name evidence="1" type="ORF">F8154_03220</name>
</gene>
<accession>A0A6I0F5Z1</accession>
<name>A0A6I0F5Z1_9FIRM</name>
<evidence type="ECO:0000313" key="2">
    <source>
        <dbReference type="Proteomes" id="UP000432715"/>
    </source>
</evidence>